<name>K1X6I8_MARBU</name>
<dbReference type="InterPro" id="IPR045518">
    <property type="entry name" value="2EXR"/>
</dbReference>
<dbReference type="InParanoid" id="K1X6I8"/>
<evidence type="ECO:0000313" key="2">
    <source>
        <dbReference type="EMBL" id="EKD20701.1"/>
    </source>
</evidence>
<organism evidence="2 3">
    <name type="scientific">Marssonina brunnea f. sp. multigermtubi (strain MB_m1)</name>
    <name type="common">Marssonina leaf spot fungus</name>
    <dbReference type="NCBI Taxonomy" id="1072389"/>
    <lineage>
        <taxon>Eukaryota</taxon>
        <taxon>Fungi</taxon>
        <taxon>Dikarya</taxon>
        <taxon>Ascomycota</taxon>
        <taxon>Pezizomycotina</taxon>
        <taxon>Leotiomycetes</taxon>
        <taxon>Helotiales</taxon>
        <taxon>Drepanopezizaceae</taxon>
        <taxon>Drepanopeziza</taxon>
    </lineage>
</organism>
<proteinExistence type="predicted"/>
<dbReference type="Proteomes" id="UP000006753">
    <property type="component" value="Unassembled WGS sequence"/>
</dbReference>
<dbReference type="PANTHER" id="PTHR35910">
    <property type="entry name" value="2EXR DOMAIN-CONTAINING PROTEIN"/>
    <property type="match status" value="1"/>
</dbReference>
<dbReference type="AlphaFoldDB" id="K1X6I8"/>
<evidence type="ECO:0000259" key="1">
    <source>
        <dbReference type="Pfam" id="PF20150"/>
    </source>
</evidence>
<protein>
    <recommendedName>
        <fullName evidence="1">2EXR domain-containing protein</fullName>
    </recommendedName>
</protein>
<dbReference type="EMBL" id="JH921429">
    <property type="protein sequence ID" value="EKD20701.1"/>
    <property type="molecule type" value="Genomic_DNA"/>
</dbReference>
<dbReference type="Pfam" id="PF20150">
    <property type="entry name" value="2EXR"/>
    <property type="match status" value="1"/>
</dbReference>
<evidence type="ECO:0000313" key="3">
    <source>
        <dbReference type="Proteomes" id="UP000006753"/>
    </source>
</evidence>
<keyword evidence="3" id="KW-1185">Reference proteome</keyword>
<reference evidence="2 3" key="1">
    <citation type="journal article" date="2012" name="BMC Genomics">
        <title>Sequencing the genome of Marssonina brunnea reveals fungus-poplar co-evolution.</title>
        <authorList>
            <person name="Zhu S."/>
            <person name="Cao Y.-Z."/>
            <person name="Jiang C."/>
            <person name="Tan B.-Y."/>
            <person name="Wang Z."/>
            <person name="Feng S."/>
            <person name="Zhang L."/>
            <person name="Su X.-H."/>
            <person name="Brejova B."/>
            <person name="Vinar T."/>
            <person name="Xu M."/>
            <person name="Wang M.-X."/>
            <person name="Zhang S.-G."/>
            <person name="Huang M.-R."/>
            <person name="Wu R."/>
            <person name="Zhou Y."/>
        </authorList>
    </citation>
    <scope>NUCLEOTIDE SEQUENCE [LARGE SCALE GENOMIC DNA]</scope>
    <source>
        <strain evidence="2 3">MB_m1</strain>
    </source>
</reference>
<dbReference type="GeneID" id="18757318"/>
<dbReference type="OrthoDB" id="3557569at2759"/>
<dbReference type="PANTHER" id="PTHR35910:SF6">
    <property type="entry name" value="2EXR DOMAIN-CONTAINING PROTEIN"/>
    <property type="match status" value="1"/>
</dbReference>
<dbReference type="KEGG" id="mbe:MBM_01383"/>
<feature type="domain" description="2EXR" evidence="1">
    <location>
        <begin position="10"/>
        <end position="155"/>
    </location>
</feature>
<accession>K1X6I8</accession>
<sequence>MPGVTLRKRFTSFPKLPLELRLLIWEAALPGPRMVTIKQRPIMKTFLDYEEETGRKWPGLSKSDIFDEDDEIEETQFEEDQAFREAICIARGASDLDQKVFWETHMVGIDSNCPPPDITFVCRESYGVVTRRYSKTFAYPGSVAGTYFDTESDILYLRPSSFTYCLPLYRGLQLILKGLSGPFQIENDSKLCNIRRLAVELPSSYMEDDLAYLLPQLAIIFRGAKEISLVVNHSDWVAVPELAGKECLIHPLNVCETIRHYHHCRDQLLSGQVPQLQLPLLSAAERVTPSIESTKKAWAIEDQGIPNACRPTIVPKAIVSPRLKRDLDQAERLYKLALKNSEEVKARDALEAAGWSLDDILLEEEASEENEFS</sequence>
<dbReference type="HOGENOM" id="CLU_742018_0_0_1"/>
<gene>
    <name evidence="2" type="ORF">MBM_01383</name>
</gene>